<keyword evidence="1" id="KW-0808">Transferase</keyword>
<dbReference type="Gene3D" id="1.10.287.540">
    <property type="entry name" value="Helix hairpin bin"/>
    <property type="match status" value="1"/>
</dbReference>
<dbReference type="GO" id="GO:0008168">
    <property type="term" value="F:methyltransferase activity"/>
    <property type="evidence" value="ECO:0007669"/>
    <property type="project" value="UniProtKB-KW"/>
</dbReference>
<dbReference type="Pfam" id="PF11599">
    <property type="entry name" value="AviRa"/>
    <property type="match status" value="1"/>
</dbReference>
<keyword evidence="2" id="KW-1185">Reference proteome</keyword>
<keyword evidence="1" id="KW-0489">Methyltransferase</keyword>
<dbReference type="InterPro" id="IPR029063">
    <property type="entry name" value="SAM-dependent_MTases_sf"/>
</dbReference>
<comment type="caution">
    <text evidence="1">The sequence shown here is derived from an EMBL/GenBank/DDBJ whole genome shotgun (WGS) entry which is preliminary data.</text>
</comment>
<dbReference type="SUPFAM" id="SSF53335">
    <property type="entry name" value="S-adenosyl-L-methionine-dependent methyltransferases"/>
    <property type="match status" value="1"/>
</dbReference>
<organism evidence="1 2">
    <name type="scientific">Nocardiopsis sediminis</name>
    <dbReference type="NCBI Taxonomy" id="1778267"/>
    <lineage>
        <taxon>Bacteria</taxon>
        <taxon>Bacillati</taxon>
        <taxon>Actinomycetota</taxon>
        <taxon>Actinomycetes</taxon>
        <taxon>Streptosporangiales</taxon>
        <taxon>Nocardiopsidaceae</taxon>
        <taxon>Nocardiopsis</taxon>
    </lineage>
</organism>
<evidence type="ECO:0000313" key="2">
    <source>
        <dbReference type="Proteomes" id="UP001595847"/>
    </source>
</evidence>
<reference evidence="2" key="1">
    <citation type="journal article" date="2019" name="Int. J. Syst. Evol. Microbiol.">
        <title>The Global Catalogue of Microorganisms (GCM) 10K type strain sequencing project: providing services to taxonomists for standard genome sequencing and annotation.</title>
        <authorList>
            <consortium name="The Broad Institute Genomics Platform"/>
            <consortium name="The Broad Institute Genome Sequencing Center for Infectious Disease"/>
            <person name="Wu L."/>
            <person name="Ma J."/>
        </authorList>
    </citation>
    <scope>NUCLEOTIDE SEQUENCE [LARGE SCALE GENOMIC DNA]</scope>
    <source>
        <strain evidence="2">TBRC 1826</strain>
    </source>
</reference>
<gene>
    <name evidence="1" type="ORF">ACFOVU_19710</name>
</gene>
<dbReference type="RefSeq" id="WP_378535744.1">
    <property type="nucleotide sequence ID" value="NZ_JBHSBH010000012.1"/>
</dbReference>
<dbReference type="InterPro" id="IPR024268">
    <property type="entry name" value="AviRa"/>
</dbReference>
<accession>A0ABV8FU60</accession>
<dbReference type="EMBL" id="JBHSBH010000012">
    <property type="protein sequence ID" value="MFC3998161.1"/>
    <property type="molecule type" value="Genomic_DNA"/>
</dbReference>
<name>A0ABV8FU60_9ACTN</name>
<protein>
    <submittedName>
        <fullName evidence="1">rRNA methyltransferase</fullName>
    </submittedName>
</protein>
<dbReference type="GO" id="GO:0032259">
    <property type="term" value="P:methylation"/>
    <property type="evidence" value="ECO:0007669"/>
    <property type="project" value="UniProtKB-KW"/>
</dbReference>
<evidence type="ECO:0000313" key="1">
    <source>
        <dbReference type="EMBL" id="MFC3998161.1"/>
    </source>
</evidence>
<dbReference type="Gene3D" id="3.40.50.150">
    <property type="entry name" value="Vaccinia Virus protein VP39"/>
    <property type="match status" value="1"/>
</dbReference>
<dbReference type="Proteomes" id="UP001595847">
    <property type="component" value="Unassembled WGS sequence"/>
</dbReference>
<sequence length="241" mass="25172">MAYRYATERADHSDLASGCVLRSAPGRPGFPVRLAGELFQRAAAHAGQGPIALWDPCCGSGHLVTAVGLLHRDRLSRILATDTDDAAVGLAARNLDLLTSEGLAARERELRADAERFGRPSFLDRAAAARRLSGRLAAMGGDLPCAVRTGDAFAPEPPGRVDVVLTDVPYGDLSHWSGRLPEGDPVSALLRSLAAVLPGGAVIAVTARTRKVPVPAGVAALERMRAGNRAAVLVRAGDLHG</sequence>
<proteinExistence type="predicted"/>